<dbReference type="PANTHER" id="PTHR24222:SF76">
    <property type="entry name" value="MYCOBACTIN IMPORT ATP-BINDING_PERMEASE PROTEIN IRTB"/>
    <property type="match status" value="1"/>
</dbReference>
<evidence type="ECO:0000256" key="6">
    <source>
        <dbReference type="SAM" id="Phobius"/>
    </source>
</evidence>
<keyword evidence="3 6" id="KW-1133">Transmembrane helix</keyword>
<dbReference type="GO" id="GO:0005524">
    <property type="term" value="F:ATP binding"/>
    <property type="evidence" value="ECO:0007669"/>
    <property type="project" value="InterPro"/>
</dbReference>
<proteinExistence type="predicted"/>
<accession>A0AAN9AG87</accession>
<evidence type="ECO:0000313" key="8">
    <source>
        <dbReference type="Proteomes" id="UP001381693"/>
    </source>
</evidence>
<keyword evidence="2 6" id="KW-0812">Transmembrane</keyword>
<comment type="caution">
    <text evidence="7">The sequence shown here is derived from an EMBL/GenBank/DDBJ whole genome shotgun (WGS) entry which is preliminary data.</text>
</comment>
<comment type="subcellular location">
    <subcellularLocation>
        <location evidence="1">Membrane</location>
        <topology evidence="1">Multi-pass membrane protein</topology>
    </subcellularLocation>
</comment>
<dbReference type="InterPro" id="IPR036640">
    <property type="entry name" value="ABC1_TM_sf"/>
</dbReference>
<dbReference type="Gene3D" id="1.20.1560.10">
    <property type="entry name" value="ABC transporter type 1, transmembrane domain"/>
    <property type="match status" value="1"/>
</dbReference>
<dbReference type="Proteomes" id="UP001381693">
    <property type="component" value="Unassembled WGS sequence"/>
</dbReference>
<evidence type="ECO:0000256" key="4">
    <source>
        <dbReference type="ARBA" id="ARBA00023136"/>
    </source>
</evidence>
<evidence type="ECO:0000256" key="3">
    <source>
        <dbReference type="ARBA" id="ARBA00022989"/>
    </source>
</evidence>
<dbReference type="InterPro" id="IPR039421">
    <property type="entry name" value="Type_1_exporter"/>
</dbReference>
<evidence type="ECO:0008006" key="9">
    <source>
        <dbReference type="Google" id="ProtNLM"/>
    </source>
</evidence>
<evidence type="ECO:0000313" key="7">
    <source>
        <dbReference type="EMBL" id="KAK7086309.1"/>
    </source>
</evidence>
<dbReference type="SUPFAM" id="SSF90123">
    <property type="entry name" value="ABC transporter transmembrane region"/>
    <property type="match status" value="1"/>
</dbReference>
<dbReference type="EMBL" id="JAXCGZ010000255">
    <property type="protein sequence ID" value="KAK7086309.1"/>
    <property type="molecule type" value="Genomic_DNA"/>
</dbReference>
<name>A0AAN9AG87_HALRR</name>
<feature type="region of interest" description="Disordered" evidence="5">
    <location>
        <begin position="23"/>
        <end position="57"/>
    </location>
</feature>
<evidence type="ECO:0000256" key="5">
    <source>
        <dbReference type="SAM" id="MobiDB-lite"/>
    </source>
</evidence>
<dbReference type="GO" id="GO:0005886">
    <property type="term" value="C:plasma membrane"/>
    <property type="evidence" value="ECO:0007669"/>
    <property type="project" value="TreeGrafter"/>
</dbReference>
<dbReference type="PANTHER" id="PTHR24222">
    <property type="entry name" value="ABC TRANSPORTER B FAMILY"/>
    <property type="match status" value="1"/>
</dbReference>
<keyword evidence="4 6" id="KW-0472">Membrane</keyword>
<organism evidence="7 8">
    <name type="scientific">Halocaridina rubra</name>
    <name type="common">Hawaiian red shrimp</name>
    <dbReference type="NCBI Taxonomy" id="373956"/>
    <lineage>
        <taxon>Eukaryota</taxon>
        <taxon>Metazoa</taxon>
        <taxon>Ecdysozoa</taxon>
        <taxon>Arthropoda</taxon>
        <taxon>Crustacea</taxon>
        <taxon>Multicrustacea</taxon>
        <taxon>Malacostraca</taxon>
        <taxon>Eumalacostraca</taxon>
        <taxon>Eucarida</taxon>
        <taxon>Decapoda</taxon>
        <taxon>Pleocyemata</taxon>
        <taxon>Caridea</taxon>
        <taxon>Atyoidea</taxon>
        <taxon>Atyidae</taxon>
        <taxon>Halocaridina</taxon>
    </lineage>
</organism>
<keyword evidence="8" id="KW-1185">Reference proteome</keyword>
<feature type="transmembrane region" description="Helical" evidence="6">
    <location>
        <begin position="151"/>
        <end position="177"/>
    </location>
</feature>
<reference evidence="7 8" key="1">
    <citation type="submission" date="2023-11" db="EMBL/GenBank/DDBJ databases">
        <title>Halocaridina rubra genome assembly.</title>
        <authorList>
            <person name="Smith C."/>
        </authorList>
    </citation>
    <scope>NUCLEOTIDE SEQUENCE [LARGE SCALE GENOMIC DNA]</scope>
    <source>
        <strain evidence="7">EP-1</strain>
        <tissue evidence="7">Whole</tissue>
    </source>
</reference>
<feature type="non-terminal residue" evidence="7">
    <location>
        <position position="187"/>
    </location>
</feature>
<sequence>MVSDSKDDGDIQLKKIKNGFNHTKIDIEPNGIDTKLSENGKSSSKDKEEEEEEKKDDLPPVPILQLFRYSTSYERFLMVVGIIAAILGGVCMPIMFILFGTITDAFVYHGLIESINNETLPGLVIEYPEIENMTVDEVKELLTDLLDVGDFFTQVIIFGAGTIGIGVAQMLFGYIFVATMNYAAEGQ</sequence>
<protein>
    <recommendedName>
        <fullName evidence="9">ABC transmembrane type-1 domain-containing protein</fullName>
    </recommendedName>
</protein>
<evidence type="ECO:0000256" key="2">
    <source>
        <dbReference type="ARBA" id="ARBA00022692"/>
    </source>
</evidence>
<gene>
    <name evidence="7" type="ORF">SK128_014011</name>
</gene>
<dbReference type="GO" id="GO:0042626">
    <property type="term" value="F:ATPase-coupled transmembrane transporter activity"/>
    <property type="evidence" value="ECO:0007669"/>
    <property type="project" value="TreeGrafter"/>
</dbReference>
<feature type="compositionally biased region" description="Basic and acidic residues" evidence="5">
    <location>
        <begin position="35"/>
        <end position="47"/>
    </location>
</feature>
<evidence type="ECO:0000256" key="1">
    <source>
        <dbReference type="ARBA" id="ARBA00004141"/>
    </source>
</evidence>
<dbReference type="AlphaFoldDB" id="A0AAN9AG87"/>
<feature type="transmembrane region" description="Helical" evidence="6">
    <location>
        <begin position="76"/>
        <end position="99"/>
    </location>
</feature>